<dbReference type="GO" id="GO:0016925">
    <property type="term" value="P:protein sumoylation"/>
    <property type="evidence" value="ECO:0007669"/>
    <property type="project" value="UniProtKB-UniPathway"/>
</dbReference>
<dbReference type="OrthoDB" id="26899at2759"/>
<keyword evidence="13" id="KW-1185">Reference proteome</keyword>
<dbReference type="GO" id="GO:0008284">
    <property type="term" value="P:positive regulation of cell population proliferation"/>
    <property type="evidence" value="ECO:0007669"/>
    <property type="project" value="EnsemblPlants"/>
</dbReference>
<dbReference type="Proteomes" id="UP000316621">
    <property type="component" value="Chromosome 1"/>
</dbReference>
<dbReference type="CDD" id="cd16651">
    <property type="entry name" value="SPL-RING_NSE2"/>
    <property type="match status" value="1"/>
</dbReference>
<dbReference type="PANTHER" id="PTHR21330">
    <property type="entry name" value="E3 SUMO-PROTEIN LIGASE NSE2"/>
    <property type="match status" value="1"/>
</dbReference>
<dbReference type="PANTHER" id="PTHR21330:SF1">
    <property type="entry name" value="E3 SUMO-PROTEIN LIGASE NSE2"/>
    <property type="match status" value="1"/>
</dbReference>
<dbReference type="OMA" id="VECKHIY"/>
<protein>
    <recommendedName>
        <fullName evidence="11">SP-RING-type domain-containing protein</fullName>
    </recommendedName>
</protein>
<evidence type="ECO:0000256" key="5">
    <source>
        <dbReference type="ARBA" id="ARBA00022723"/>
    </source>
</evidence>
<keyword evidence="9" id="KW-0539">Nucleus</keyword>
<dbReference type="GO" id="GO:0060250">
    <property type="term" value="P:germ-line stem-cell niche homeostasis"/>
    <property type="evidence" value="ECO:0007669"/>
    <property type="project" value="EnsemblPlants"/>
</dbReference>
<evidence type="ECO:0000259" key="11">
    <source>
        <dbReference type="PROSITE" id="PS51044"/>
    </source>
</evidence>
<dbReference type="InterPro" id="IPR026846">
    <property type="entry name" value="Nse2(Mms21)"/>
</dbReference>
<evidence type="ECO:0000256" key="3">
    <source>
        <dbReference type="ARBA" id="ARBA00008212"/>
    </source>
</evidence>
<dbReference type="Gramene" id="RZC46600">
    <property type="protein sequence ID" value="RZC46600"/>
    <property type="gene ID" value="C5167_039551"/>
</dbReference>
<dbReference type="GO" id="GO:0080038">
    <property type="term" value="P:positive regulation of cytokinin-activated signaling pathway"/>
    <property type="evidence" value="ECO:0007669"/>
    <property type="project" value="EnsemblPlants"/>
</dbReference>
<keyword evidence="5" id="KW-0479">Metal-binding</keyword>
<evidence type="ECO:0000256" key="9">
    <source>
        <dbReference type="ARBA" id="ARBA00023242"/>
    </source>
</evidence>
<dbReference type="GO" id="GO:0005634">
    <property type="term" value="C:nucleus"/>
    <property type="evidence" value="ECO:0007669"/>
    <property type="project" value="UniProtKB-SubCell"/>
</dbReference>
<dbReference type="InterPro" id="IPR013083">
    <property type="entry name" value="Znf_RING/FYVE/PHD"/>
</dbReference>
<keyword evidence="8" id="KW-0862">Zinc</keyword>
<evidence type="ECO:0000256" key="10">
    <source>
        <dbReference type="PROSITE-ProRule" id="PRU00452"/>
    </source>
</evidence>
<evidence type="ECO:0000256" key="6">
    <source>
        <dbReference type="ARBA" id="ARBA00022771"/>
    </source>
</evidence>
<dbReference type="GO" id="GO:0008270">
    <property type="term" value="F:zinc ion binding"/>
    <property type="evidence" value="ECO:0007669"/>
    <property type="project" value="UniProtKB-KW"/>
</dbReference>
<proteinExistence type="inferred from homology"/>
<dbReference type="EMBL" id="CM010715">
    <property type="protein sequence ID" value="RZC46600.1"/>
    <property type="molecule type" value="Genomic_DNA"/>
</dbReference>
<keyword evidence="7" id="KW-0833">Ubl conjugation pathway</keyword>
<keyword evidence="4" id="KW-0808">Transferase</keyword>
<organism evidence="12 13">
    <name type="scientific">Papaver somniferum</name>
    <name type="common">Opium poppy</name>
    <dbReference type="NCBI Taxonomy" id="3469"/>
    <lineage>
        <taxon>Eukaryota</taxon>
        <taxon>Viridiplantae</taxon>
        <taxon>Streptophyta</taxon>
        <taxon>Embryophyta</taxon>
        <taxon>Tracheophyta</taxon>
        <taxon>Spermatophyta</taxon>
        <taxon>Magnoliopsida</taxon>
        <taxon>Ranunculales</taxon>
        <taxon>Papaveraceae</taxon>
        <taxon>Papaveroideae</taxon>
        <taxon>Papaver</taxon>
    </lineage>
</organism>
<dbReference type="GO" id="GO:0000724">
    <property type="term" value="P:double-strand break repair via homologous recombination"/>
    <property type="evidence" value="ECO:0007669"/>
    <property type="project" value="InterPro"/>
</dbReference>
<keyword evidence="6 10" id="KW-0863">Zinc-finger</keyword>
<reference evidence="12 13" key="1">
    <citation type="journal article" date="2018" name="Science">
        <title>The opium poppy genome and morphinan production.</title>
        <authorList>
            <person name="Guo L."/>
            <person name="Winzer T."/>
            <person name="Yang X."/>
            <person name="Li Y."/>
            <person name="Ning Z."/>
            <person name="He Z."/>
            <person name="Teodor R."/>
            <person name="Lu Y."/>
            <person name="Bowser T.A."/>
            <person name="Graham I.A."/>
            <person name="Ye K."/>
        </authorList>
    </citation>
    <scope>NUCLEOTIDE SEQUENCE [LARGE SCALE GENOMIC DNA]</scope>
    <source>
        <strain evidence="13">cv. HN1</strain>
        <tissue evidence="12">Leaves</tissue>
    </source>
</reference>
<dbReference type="GO" id="GO:0045931">
    <property type="term" value="P:positive regulation of mitotic cell cycle"/>
    <property type="evidence" value="ECO:0007669"/>
    <property type="project" value="EnsemblPlants"/>
</dbReference>
<dbReference type="GO" id="GO:0061665">
    <property type="term" value="F:SUMO ligase activity"/>
    <property type="evidence" value="ECO:0007669"/>
    <property type="project" value="TreeGrafter"/>
</dbReference>
<dbReference type="AlphaFoldDB" id="A0A4Y7IFQ9"/>
<evidence type="ECO:0000313" key="12">
    <source>
        <dbReference type="EMBL" id="RZC46600.1"/>
    </source>
</evidence>
<dbReference type="GO" id="GO:0010082">
    <property type="term" value="P:regulation of root meristem growth"/>
    <property type="evidence" value="ECO:0007669"/>
    <property type="project" value="EnsemblPlants"/>
</dbReference>
<dbReference type="InterPro" id="IPR004181">
    <property type="entry name" value="Znf_MIZ"/>
</dbReference>
<feature type="domain" description="SP-RING-type" evidence="11">
    <location>
        <begin position="143"/>
        <end position="231"/>
    </location>
</feature>
<dbReference type="STRING" id="3469.A0A4Y7IFQ9"/>
<dbReference type="GO" id="GO:0032876">
    <property type="term" value="P:negative regulation of DNA endoreduplication"/>
    <property type="evidence" value="ECO:0007669"/>
    <property type="project" value="EnsemblPlants"/>
</dbReference>
<accession>A0A4Y7IFQ9</accession>
<evidence type="ECO:0000256" key="4">
    <source>
        <dbReference type="ARBA" id="ARBA00022679"/>
    </source>
</evidence>
<comment type="similarity">
    <text evidence="3">Belongs to the NSE2 family.</text>
</comment>
<evidence type="ECO:0000256" key="8">
    <source>
        <dbReference type="ARBA" id="ARBA00022833"/>
    </source>
</evidence>
<dbReference type="SUPFAM" id="SSF57850">
    <property type="entry name" value="RING/U-box"/>
    <property type="match status" value="1"/>
</dbReference>
<dbReference type="Gene3D" id="3.30.40.10">
    <property type="entry name" value="Zinc/RING finger domain, C3HC4 (zinc finger)"/>
    <property type="match status" value="1"/>
</dbReference>
<name>A0A4Y7IFQ9_PAPSO</name>
<dbReference type="PROSITE" id="PS51044">
    <property type="entry name" value="ZF_SP_RING"/>
    <property type="match status" value="1"/>
</dbReference>
<dbReference type="UniPathway" id="UPA00886"/>
<comment type="subcellular location">
    <subcellularLocation>
        <location evidence="1">Nucleus</location>
    </subcellularLocation>
</comment>
<dbReference type="GO" id="GO:0048509">
    <property type="term" value="P:regulation of meristem development"/>
    <property type="evidence" value="ECO:0007669"/>
    <property type="project" value="EnsemblPlants"/>
</dbReference>
<dbReference type="Pfam" id="PF11789">
    <property type="entry name" value="zf-Nse"/>
    <property type="match status" value="1"/>
</dbReference>
<evidence type="ECO:0000313" key="13">
    <source>
        <dbReference type="Proteomes" id="UP000316621"/>
    </source>
</evidence>
<comment type="pathway">
    <text evidence="2">Protein modification; protein sumoylation.</text>
</comment>
<evidence type="ECO:0000256" key="1">
    <source>
        <dbReference type="ARBA" id="ARBA00004123"/>
    </source>
</evidence>
<evidence type="ECO:0000256" key="7">
    <source>
        <dbReference type="ARBA" id="ARBA00022786"/>
    </source>
</evidence>
<gene>
    <name evidence="12" type="ORF">C5167_039551</name>
</gene>
<dbReference type="GO" id="GO:0030915">
    <property type="term" value="C:Smc5-Smc6 complex"/>
    <property type="evidence" value="ECO:0007669"/>
    <property type="project" value="InterPro"/>
</dbReference>
<sequence>MASTSNRHVEGTAGRIKTASSNIFNDNQALVGEIRKVSTMVKGVAVDLEKENRSQMVKELEDAVIELLKTSNDCAHFSSAVQTVGNSYQPGEGLTDFKKLFDEEETKTKAANPLNLQNNSSLRQFREAIWNVHHAGQSMPGDEQEDIVMTSTQTSILNITCPVSGKPITELQDPVRSMDCKHIYEMKFVLHYIKKERPPCKCPVAGCPKILQAERVVCDPLLLLDIDEYRSTNIQTARPTMVEDFTELEEDE</sequence>
<evidence type="ECO:0000256" key="2">
    <source>
        <dbReference type="ARBA" id="ARBA00004718"/>
    </source>
</evidence>